<protein>
    <submittedName>
        <fullName evidence="1">Uncharacterized protein</fullName>
    </submittedName>
</protein>
<accession>A0AA97D871</accession>
<name>A0AA97D871_9FIRM</name>
<reference evidence="2" key="3">
    <citation type="submission" date="2024-06" db="EMBL/GenBank/DDBJ databases">
        <authorList>
            <person name="Zeng C."/>
        </authorList>
    </citation>
    <scope>NUCLEOTIDE SEQUENCE [LARGE SCALE GENOMIC DNA]</scope>
    <source>
        <strain evidence="2">ZCY20-5</strain>
    </source>
</reference>
<keyword evidence="2" id="KW-1185">Reference proteome</keyword>
<dbReference type="RefSeq" id="WP_275844935.1">
    <property type="nucleotide sequence ID" value="NZ_CP135996.1"/>
</dbReference>
<reference evidence="2" key="2">
    <citation type="submission" date="2024-06" db="EMBL/GenBank/DDBJ databases">
        <title>Caproicibacterium argilliputei sp. nov, a novel caproic acid producing anaerobic bacterium isolated from pit mud.</title>
        <authorList>
            <person name="Zeng C."/>
        </authorList>
    </citation>
    <scope>NUCLEOTIDE SEQUENCE [LARGE SCALE GENOMIC DNA]</scope>
    <source>
        <strain evidence="2">ZCY20-5</strain>
    </source>
</reference>
<dbReference type="AlphaFoldDB" id="A0AA97D871"/>
<dbReference type="EMBL" id="CP135996">
    <property type="protein sequence ID" value="WOC32360.1"/>
    <property type="molecule type" value="Genomic_DNA"/>
</dbReference>
<dbReference type="Proteomes" id="UP001300604">
    <property type="component" value="Chromosome"/>
</dbReference>
<proteinExistence type="predicted"/>
<dbReference type="KEGG" id="carl:PXC00_00400"/>
<reference evidence="1 2" key="1">
    <citation type="submission" date="2024-06" db="EMBL/GenBank/DDBJ databases">
        <title>Caproicibacterium argilliputei sp. nov, a novel caproic acid producing anaerobic bacterium isolated from pit mud.</title>
        <authorList>
            <person name="Xia S."/>
        </authorList>
    </citation>
    <scope>NUCLEOTIDE SEQUENCE [LARGE SCALE GENOMIC DNA]</scope>
    <source>
        <strain evidence="1 2">ZCY20-5</strain>
    </source>
</reference>
<gene>
    <name evidence="1" type="ORF">PXC00_00400</name>
</gene>
<organism evidence="1 2">
    <name type="scientific">Caproicibacterium argilliputei</name>
    <dbReference type="NCBI Taxonomy" id="3030016"/>
    <lineage>
        <taxon>Bacteria</taxon>
        <taxon>Bacillati</taxon>
        <taxon>Bacillota</taxon>
        <taxon>Clostridia</taxon>
        <taxon>Eubacteriales</taxon>
        <taxon>Oscillospiraceae</taxon>
        <taxon>Caproicibacterium</taxon>
    </lineage>
</organism>
<evidence type="ECO:0000313" key="1">
    <source>
        <dbReference type="EMBL" id="WOC32360.1"/>
    </source>
</evidence>
<evidence type="ECO:0000313" key="2">
    <source>
        <dbReference type="Proteomes" id="UP001300604"/>
    </source>
</evidence>
<sequence length="101" mass="11396">MDISIHGLSPHTVMTIDQMRKAKSLSRSQFLVNLIDQQVDKLQFTSGTSSDESRYTELLTKVCQIIENNTAALTRQDTALEKLLYELEAENEKVLPTNPAE</sequence>